<accession>A0A5N7BPY4</accession>
<dbReference type="Proteomes" id="UP000326198">
    <property type="component" value="Unassembled WGS sequence"/>
</dbReference>
<keyword evidence="2" id="KW-1185">Reference proteome</keyword>
<organism evidence="1 2">
    <name type="scientific">Aspergillus bertholletiae</name>
    <dbReference type="NCBI Taxonomy" id="1226010"/>
    <lineage>
        <taxon>Eukaryota</taxon>
        <taxon>Fungi</taxon>
        <taxon>Dikarya</taxon>
        <taxon>Ascomycota</taxon>
        <taxon>Pezizomycotina</taxon>
        <taxon>Eurotiomycetes</taxon>
        <taxon>Eurotiomycetidae</taxon>
        <taxon>Eurotiales</taxon>
        <taxon>Aspergillaceae</taxon>
        <taxon>Aspergillus</taxon>
        <taxon>Aspergillus subgen. Circumdati</taxon>
    </lineage>
</organism>
<dbReference type="AlphaFoldDB" id="A0A5N7BPY4"/>
<evidence type="ECO:0000313" key="1">
    <source>
        <dbReference type="EMBL" id="KAE8383911.1"/>
    </source>
</evidence>
<evidence type="ECO:0000313" key="2">
    <source>
        <dbReference type="Proteomes" id="UP000326198"/>
    </source>
</evidence>
<proteinExistence type="predicted"/>
<reference evidence="1 2" key="1">
    <citation type="submission" date="2019-04" db="EMBL/GenBank/DDBJ databases">
        <title>Friends and foes A comparative genomics studyof 23 Aspergillus species from section Flavi.</title>
        <authorList>
            <consortium name="DOE Joint Genome Institute"/>
            <person name="Kjaerbolling I."/>
            <person name="Vesth T."/>
            <person name="Frisvad J.C."/>
            <person name="Nybo J.L."/>
            <person name="Theobald S."/>
            <person name="Kildgaard S."/>
            <person name="Isbrandt T."/>
            <person name="Kuo A."/>
            <person name="Sato A."/>
            <person name="Lyhne E.K."/>
            <person name="Kogle M.E."/>
            <person name="Wiebenga A."/>
            <person name="Kun R.S."/>
            <person name="Lubbers R.J."/>
            <person name="Makela M.R."/>
            <person name="Barry K."/>
            <person name="Chovatia M."/>
            <person name="Clum A."/>
            <person name="Daum C."/>
            <person name="Haridas S."/>
            <person name="He G."/>
            <person name="LaButti K."/>
            <person name="Lipzen A."/>
            <person name="Mondo S."/>
            <person name="Riley R."/>
            <person name="Salamov A."/>
            <person name="Simmons B.A."/>
            <person name="Magnuson J.K."/>
            <person name="Henrissat B."/>
            <person name="Mortensen U.H."/>
            <person name="Larsen T.O."/>
            <person name="Devries R.P."/>
            <person name="Grigoriev I.V."/>
            <person name="Machida M."/>
            <person name="Baker S.E."/>
            <person name="Andersen M.R."/>
        </authorList>
    </citation>
    <scope>NUCLEOTIDE SEQUENCE [LARGE SCALE GENOMIC DNA]</scope>
    <source>
        <strain evidence="1 2">IBT 29228</strain>
    </source>
</reference>
<protein>
    <submittedName>
        <fullName evidence="1">Uncharacterized protein</fullName>
    </submittedName>
</protein>
<gene>
    <name evidence="1" type="ORF">BDV26DRAFT_251020</name>
</gene>
<dbReference type="EMBL" id="ML736153">
    <property type="protein sequence ID" value="KAE8383911.1"/>
    <property type="molecule type" value="Genomic_DNA"/>
</dbReference>
<name>A0A5N7BPY4_9EURO</name>
<sequence length="64" mass="7591">MYQQDQRQVSRVSWDTIKLLEPSLESICKSHRAPREQPWGTDRYSVCFSLFQCQLYTSAGCHYM</sequence>